<feature type="non-terminal residue" evidence="2">
    <location>
        <position position="1"/>
    </location>
</feature>
<name>A0A371GB13_MUCPR</name>
<comment type="caution">
    <text evidence="2">The sequence shown here is derived from an EMBL/GenBank/DDBJ whole genome shotgun (WGS) entry which is preliminary data.</text>
</comment>
<keyword evidence="3" id="KW-1185">Reference proteome</keyword>
<organism evidence="2 3">
    <name type="scientific">Mucuna pruriens</name>
    <name type="common">Velvet bean</name>
    <name type="synonym">Dolichos pruriens</name>
    <dbReference type="NCBI Taxonomy" id="157652"/>
    <lineage>
        <taxon>Eukaryota</taxon>
        <taxon>Viridiplantae</taxon>
        <taxon>Streptophyta</taxon>
        <taxon>Embryophyta</taxon>
        <taxon>Tracheophyta</taxon>
        <taxon>Spermatophyta</taxon>
        <taxon>Magnoliopsida</taxon>
        <taxon>eudicotyledons</taxon>
        <taxon>Gunneridae</taxon>
        <taxon>Pentapetalae</taxon>
        <taxon>rosids</taxon>
        <taxon>fabids</taxon>
        <taxon>Fabales</taxon>
        <taxon>Fabaceae</taxon>
        <taxon>Papilionoideae</taxon>
        <taxon>50 kb inversion clade</taxon>
        <taxon>NPAAA clade</taxon>
        <taxon>indigoferoid/millettioid clade</taxon>
        <taxon>Phaseoleae</taxon>
        <taxon>Mucuna</taxon>
    </lineage>
</organism>
<reference evidence="2" key="1">
    <citation type="submission" date="2018-05" db="EMBL/GenBank/DDBJ databases">
        <title>Draft genome of Mucuna pruriens seed.</title>
        <authorList>
            <person name="Nnadi N.E."/>
            <person name="Vos R."/>
            <person name="Hasami M.H."/>
            <person name="Devisetty U.K."/>
            <person name="Aguiy J.C."/>
        </authorList>
    </citation>
    <scope>NUCLEOTIDE SEQUENCE [LARGE SCALE GENOMIC DNA]</scope>
    <source>
        <strain evidence="2">JCA_2017</strain>
    </source>
</reference>
<sequence>MSGYLVPNPDQVVQSDPKLTNDNSSSLPPPIELKPLSSHLKYEDKLLHVLRQHKKAIGWKLSDLPSINPSICMHRILMEDETRPIRK</sequence>
<dbReference type="Proteomes" id="UP000257109">
    <property type="component" value="Unassembled WGS sequence"/>
</dbReference>
<proteinExistence type="predicted"/>
<protein>
    <submittedName>
        <fullName evidence="2">Uncharacterized protein</fullName>
    </submittedName>
</protein>
<feature type="region of interest" description="Disordered" evidence="1">
    <location>
        <begin position="1"/>
        <end position="31"/>
    </location>
</feature>
<feature type="compositionally biased region" description="Polar residues" evidence="1">
    <location>
        <begin position="11"/>
        <end position="26"/>
    </location>
</feature>
<evidence type="ECO:0000256" key="1">
    <source>
        <dbReference type="SAM" id="MobiDB-lite"/>
    </source>
</evidence>
<dbReference type="AlphaFoldDB" id="A0A371GB13"/>
<evidence type="ECO:0000313" key="2">
    <source>
        <dbReference type="EMBL" id="RDX87748.1"/>
    </source>
</evidence>
<dbReference type="EMBL" id="QJKJ01006141">
    <property type="protein sequence ID" value="RDX87748.1"/>
    <property type="molecule type" value="Genomic_DNA"/>
</dbReference>
<gene>
    <name evidence="2" type="ORF">CR513_30745</name>
</gene>
<evidence type="ECO:0000313" key="3">
    <source>
        <dbReference type="Proteomes" id="UP000257109"/>
    </source>
</evidence>
<dbReference type="OrthoDB" id="1738562at2759"/>
<accession>A0A371GB13</accession>